<protein>
    <submittedName>
        <fullName evidence="1">Uncharacterized protein</fullName>
    </submittedName>
</protein>
<evidence type="ECO:0000313" key="1">
    <source>
        <dbReference type="EMBL" id="KAK6757476.1"/>
    </source>
</evidence>
<proteinExistence type="predicted"/>
<accession>A0ABR1E496</accession>
<reference evidence="1 2" key="1">
    <citation type="submission" date="2023-08" db="EMBL/GenBank/DDBJ databases">
        <title>A Necator americanus chromosomal reference genome.</title>
        <authorList>
            <person name="Ilik V."/>
            <person name="Petrzelkova K.J."/>
            <person name="Pardy F."/>
            <person name="Fuh T."/>
            <person name="Niatou-Singa F.S."/>
            <person name="Gouil Q."/>
            <person name="Baker L."/>
            <person name="Ritchie M.E."/>
            <person name="Jex A.R."/>
            <person name="Gazzola D."/>
            <person name="Li H."/>
            <person name="Toshio Fujiwara R."/>
            <person name="Zhan B."/>
            <person name="Aroian R.V."/>
            <person name="Pafco B."/>
            <person name="Schwarz E.M."/>
        </authorList>
    </citation>
    <scope>NUCLEOTIDE SEQUENCE [LARGE SCALE GENOMIC DNA]</scope>
    <source>
        <strain evidence="1 2">Aroian</strain>
        <tissue evidence="1">Whole animal</tissue>
    </source>
</reference>
<keyword evidence="2" id="KW-1185">Reference proteome</keyword>
<comment type="caution">
    <text evidence="1">The sequence shown here is derived from an EMBL/GenBank/DDBJ whole genome shotgun (WGS) entry which is preliminary data.</text>
</comment>
<gene>
    <name evidence="1" type="primary">Necator_chrV.g20144</name>
    <name evidence="1" type="ORF">RB195_015352</name>
</gene>
<organism evidence="1 2">
    <name type="scientific">Necator americanus</name>
    <name type="common">Human hookworm</name>
    <dbReference type="NCBI Taxonomy" id="51031"/>
    <lineage>
        <taxon>Eukaryota</taxon>
        <taxon>Metazoa</taxon>
        <taxon>Ecdysozoa</taxon>
        <taxon>Nematoda</taxon>
        <taxon>Chromadorea</taxon>
        <taxon>Rhabditida</taxon>
        <taxon>Rhabditina</taxon>
        <taxon>Rhabditomorpha</taxon>
        <taxon>Strongyloidea</taxon>
        <taxon>Ancylostomatidae</taxon>
        <taxon>Bunostominae</taxon>
        <taxon>Necator</taxon>
    </lineage>
</organism>
<dbReference type="EMBL" id="JAVFWL010000005">
    <property type="protein sequence ID" value="KAK6757476.1"/>
    <property type="molecule type" value="Genomic_DNA"/>
</dbReference>
<evidence type="ECO:0000313" key="2">
    <source>
        <dbReference type="Proteomes" id="UP001303046"/>
    </source>
</evidence>
<sequence length="84" mass="9551">MPSNDNRWSRAVSGWILRDVNQNAGKPPTGWSNFSVKSFNRYEALRVPHEKRSHWGTLARLEQVEVLLRPARTSSSNGRTDDTG</sequence>
<dbReference type="Proteomes" id="UP001303046">
    <property type="component" value="Unassembled WGS sequence"/>
</dbReference>
<name>A0ABR1E496_NECAM</name>